<dbReference type="GO" id="GO:0005886">
    <property type="term" value="C:plasma membrane"/>
    <property type="evidence" value="ECO:0007669"/>
    <property type="project" value="TreeGrafter"/>
</dbReference>
<keyword evidence="10" id="KW-0547">Nucleotide-binding</keyword>
<evidence type="ECO:0000313" key="10">
    <source>
        <dbReference type="EMBL" id="KAF7495632.1"/>
    </source>
</evidence>
<dbReference type="InterPro" id="IPR050352">
    <property type="entry name" value="ABCG_transporters"/>
</dbReference>
<dbReference type="OrthoDB" id="66620at2759"/>
<dbReference type="GO" id="GO:0005524">
    <property type="term" value="F:ATP binding"/>
    <property type="evidence" value="ECO:0007669"/>
    <property type="project" value="UniProtKB-KW"/>
</dbReference>
<feature type="transmembrane region" description="Helical" evidence="8">
    <location>
        <begin position="1026"/>
        <end position="1049"/>
    </location>
</feature>
<feature type="compositionally biased region" description="Polar residues" evidence="7">
    <location>
        <begin position="116"/>
        <end position="138"/>
    </location>
</feature>
<dbReference type="Pfam" id="PF19055">
    <property type="entry name" value="ABC2_membrane_7"/>
    <property type="match status" value="1"/>
</dbReference>
<evidence type="ECO:0000256" key="7">
    <source>
        <dbReference type="SAM" id="MobiDB-lite"/>
    </source>
</evidence>
<evidence type="ECO:0000256" key="8">
    <source>
        <dbReference type="SAM" id="Phobius"/>
    </source>
</evidence>
<evidence type="ECO:0000256" key="6">
    <source>
        <dbReference type="ARBA" id="ARBA00023136"/>
    </source>
</evidence>
<evidence type="ECO:0000256" key="5">
    <source>
        <dbReference type="ARBA" id="ARBA00022989"/>
    </source>
</evidence>
<evidence type="ECO:0000259" key="9">
    <source>
        <dbReference type="PROSITE" id="PS50893"/>
    </source>
</evidence>
<keyword evidence="3" id="KW-0813">Transport</keyword>
<dbReference type="Proteomes" id="UP000070412">
    <property type="component" value="Unassembled WGS sequence"/>
</dbReference>
<gene>
    <name evidence="10" type="ORF">SSS_8136</name>
</gene>
<dbReference type="EMBL" id="WVUK01000047">
    <property type="protein sequence ID" value="KAF7495632.1"/>
    <property type="molecule type" value="Genomic_DNA"/>
</dbReference>
<dbReference type="PANTHER" id="PTHR48041">
    <property type="entry name" value="ABC TRANSPORTER G FAMILY MEMBER 28"/>
    <property type="match status" value="1"/>
</dbReference>
<feature type="transmembrane region" description="Helical" evidence="8">
    <location>
        <begin position="745"/>
        <end position="766"/>
    </location>
</feature>
<reference evidence="12" key="1">
    <citation type="journal article" date="2020" name="PLoS Negl. Trop. Dis.">
        <title>High-quality nuclear genome for Sarcoptes scabiei-A critical resource for a neglected parasite.</title>
        <authorList>
            <person name="Korhonen P.K."/>
            <person name="Gasser R.B."/>
            <person name="Ma G."/>
            <person name="Wang T."/>
            <person name="Stroehlein A.J."/>
            <person name="Young N.D."/>
            <person name="Ang C.S."/>
            <person name="Fernando D.D."/>
            <person name="Lu H.C."/>
            <person name="Taylor S."/>
            <person name="Reynolds S.L."/>
            <person name="Mofiz E."/>
            <person name="Najaraj S.H."/>
            <person name="Gowda H."/>
            <person name="Madugundu A."/>
            <person name="Renuse S."/>
            <person name="Holt D."/>
            <person name="Pandey A."/>
            <person name="Papenfuss A.T."/>
            <person name="Fischer K."/>
        </authorList>
    </citation>
    <scope>NUCLEOTIDE SEQUENCE [LARGE SCALE GENOMIC DNA]</scope>
</reference>
<dbReference type="SUPFAM" id="SSF52540">
    <property type="entry name" value="P-loop containing nucleoside triphosphate hydrolases"/>
    <property type="match status" value="1"/>
</dbReference>
<organism evidence="10">
    <name type="scientific">Sarcoptes scabiei</name>
    <name type="common">Itch mite</name>
    <name type="synonym">Acarus scabiei</name>
    <dbReference type="NCBI Taxonomy" id="52283"/>
    <lineage>
        <taxon>Eukaryota</taxon>
        <taxon>Metazoa</taxon>
        <taxon>Ecdysozoa</taxon>
        <taxon>Arthropoda</taxon>
        <taxon>Chelicerata</taxon>
        <taxon>Arachnida</taxon>
        <taxon>Acari</taxon>
        <taxon>Acariformes</taxon>
        <taxon>Sarcoptiformes</taxon>
        <taxon>Astigmata</taxon>
        <taxon>Psoroptidia</taxon>
        <taxon>Sarcoptoidea</taxon>
        <taxon>Sarcoptidae</taxon>
        <taxon>Sarcoptinae</taxon>
        <taxon>Sarcoptes</taxon>
    </lineage>
</organism>
<dbReference type="InterPro" id="IPR043926">
    <property type="entry name" value="ABCG_dom"/>
</dbReference>
<evidence type="ECO:0000256" key="3">
    <source>
        <dbReference type="ARBA" id="ARBA00022448"/>
    </source>
</evidence>
<dbReference type="PROSITE" id="PS50893">
    <property type="entry name" value="ABC_TRANSPORTER_2"/>
    <property type="match status" value="1"/>
</dbReference>
<keyword evidence="12" id="KW-1185">Reference proteome</keyword>
<feature type="compositionally biased region" description="Polar residues" evidence="7">
    <location>
        <begin position="81"/>
        <end position="103"/>
    </location>
</feature>
<feature type="compositionally biased region" description="Low complexity" evidence="7">
    <location>
        <begin position="249"/>
        <end position="263"/>
    </location>
</feature>
<dbReference type="Pfam" id="PF01061">
    <property type="entry name" value="ABC2_membrane"/>
    <property type="match status" value="1"/>
</dbReference>
<protein>
    <submittedName>
        <fullName evidence="10">ATP-binding cassette sub-family G member 8</fullName>
    </submittedName>
</protein>
<dbReference type="InterPro" id="IPR027417">
    <property type="entry name" value="P-loop_NTPase"/>
</dbReference>
<name>A0A834RF98_SARSC</name>
<feature type="transmembrane region" description="Helical" evidence="8">
    <location>
        <begin position="819"/>
        <end position="842"/>
    </location>
</feature>
<feature type="region of interest" description="Disordered" evidence="7">
    <location>
        <begin position="317"/>
        <end position="382"/>
    </location>
</feature>
<dbReference type="GO" id="GO:0140359">
    <property type="term" value="F:ABC-type transporter activity"/>
    <property type="evidence" value="ECO:0007669"/>
    <property type="project" value="InterPro"/>
</dbReference>
<comment type="subcellular location">
    <subcellularLocation>
        <location evidence="1">Membrane</location>
        <topology evidence="1">Multi-pass membrane protein</topology>
    </subcellularLocation>
</comment>
<feature type="region of interest" description="Disordered" evidence="7">
    <location>
        <begin position="68"/>
        <end position="140"/>
    </location>
</feature>
<evidence type="ECO:0000256" key="1">
    <source>
        <dbReference type="ARBA" id="ARBA00004141"/>
    </source>
</evidence>
<feature type="region of interest" description="Disordered" evidence="7">
    <location>
        <begin position="182"/>
        <end position="287"/>
    </location>
</feature>
<feature type="transmembrane region" description="Helical" evidence="8">
    <location>
        <begin position="720"/>
        <end position="738"/>
    </location>
</feature>
<dbReference type="InterPro" id="IPR013525">
    <property type="entry name" value="ABC2_TM"/>
</dbReference>
<feature type="transmembrane region" description="Helical" evidence="8">
    <location>
        <begin position="892"/>
        <end position="912"/>
    </location>
</feature>
<dbReference type="PANTHER" id="PTHR48041:SF89">
    <property type="entry name" value="FI03229P"/>
    <property type="match status" value="1"/>
</dbReference>
<feature type="compositionally biased region" description="Basic residues" evidence="7">
    <location>
        <begin position="209"/>
        <end position="230"/>
    </location>
</feature>
<feature type="compositionally biased region" description="Polar residues" evidence="7">
    <location>
        <begin position="273"/>
        <end position="283"/>
    </location>
</feature>
<accession>A0A834RF98</accession>
<reference evidence="10" key="2">
    <citation type="submission" date="2020-01" db="EMBL/GenBank/DDBJ databases">
        <authorList>
            <person name="Korhonen P.K.K."/>
            <person name="Guangxu M.G."/>
            <person name="Wang T.W."/>
            <person name="Stroehlein A.J.S."/>
            <person name="Young N.D."/>
            <person name="Ang C.-S.A."/>
            <person name="Fernando D.W.F."/>
            <person name="Lu H.L."/>
            <person name="Taylor S.T."/>
            <person name="Ehtesham M.E.M."/>
            <person name="Najaraj S.H.N."/>
            <person name="Harsha G.H.G."/>
            <person name="Madugundu A.M."/>
            <person name="Renuse S.R."/>
            <person name="Holt D.H."/>
            <person name="Pandey A.P."/>
            <person name="Papenfuss A.P."/>
            <person name="Gasser R.B.G."/>
            <person name="Fischer K.F."/>
        </authorList>
    </citation>
    <scope>NUCLEOTIDE SEQUENCE</scope>
    <source>
        <strain evidence="10">SSS_KF_BRIS2020</strain>
    </source>
</reference>
<feature type="compositionally biased region" description="Polar residues" evidence="7">
    <location>
        <begin position="343"/>
        <end position="355"/>
    </location>
</feature>
<reference evidence="11" key="3">
    <citation type="submission" date="2022-06" db="UniProtKB">
        <authorList>
            <consortium name="EnsemblMetazoa"/>
        </authorList>
    </citation>
    <scope>IDENTIFICATION</scope>
</reference>
<evidence type="ECO:0000256" key="2">
    <source>
        <dbReference type="ARBA" id="ARBA00005814"/>
    </source>
</evidence>
<keyword evidence="5 8" id="KW-1133">Transmembrane helix</keyword>
<feature type="region of interest" description="Disordered" evidence="7">
    <location>
        <begin position="1072"/>
        <end position="1093"/>
    </location>
</feature>
<comment type="similarity">
    <text evidence="2">Belongs to the ABC transporter superfamily. ABCG family. Eye pigment precursor importer (TC 3.A.1.204) subfamily.</text>
</comment>
<sequence length="1093" mass="122780">MIGQTISSGAANTSNSGYNGCILRESTVNNLLNPSKYGQYPQVKNSDAFTYLRFGLPRVKATSNIAINNQNNNSDDANQNSKQSDQRSSSHINLNQNKSNQSNRIEETSTSTSISMIKQQHQNRSNYGRTKMNGNNLGATAIKNNHLKNGRLNGSAAAINEELKRRFWNESSTEFNLLQDYENESDSSGREFFDSNCNEQNNHSQASNHHQKSHHHHHHLPHHHSHHHHQSQSDRRSPVNYNQSDSHLKSSSSSRFNQQQQSSAIVDRGRTRPITTKPQSNRAMNDFIGNGIGFRNGGAIGAGAGAGGGGEGGGGLLNENIYHHHKDSNHSGNHQQPIHHPITSPNFHSNPNQNHLEPDDHGSPFNDTDIENDADDSVGNLDEPFVMPDNNLHSTTLPPPLAKHPHLVVKDLMYEVDKSSSWRRLCGLSRHKLRILEDISFDVHGGELMAIMATSAHEGTTLLNVLGAKHDHRNGTVRAEIYLNGVLISPKHLCKLMAYVTKNIELCSEMSTRQALLFAGLLIGPASRSTTDVKRFTRTLLEELNLGEVRHTKLSELTYSERKRLHIAIHLLLDTELLMIDQPLLGLDIFDSFFLIEYLRQWAIVGGRAVIMTVSPPNFEIFTMIHKVLLMSAGRSLYVGHRKDMIKYFSSIGYPCPPYKNPSDYYLDLITLDDLSQEALIESSQRIETLAEIQNRRSIMEIFSSMPGPPSVLPAPFRRANLAMQFLALWIRALIFGFPYNAINLFGRFIITLLLSLMIGAIFWQVRGGREQEFVWDRIGFINTMLSIGIVPILIFELINAFNEKRYVLSDVYQGFYSLPIYLFSKLLYSMPQTILTGLAYALPACSMAGLQQHSNPNSLPFYLLLMLAHYMALRSFLFVTVWLCRRRSTATIFFGLIFTIFVLSSGTNIQYRDISITHRWLRQLSPIRWIHEAMIAWEFEPNSITSLNGNDDGIGVTSSGIMSSSASSSSSLSLSFLCSRNPVIQQPNAILVRADCGFQTRSNVLKWFEYQGGNNFDHQNLRPSWHAFIALLSLYFGSFLIGSIIFCFQVYYYQMGWSEINDDGGYGYPLSSTSSSSASTSITTATSNTKYR</sequence>
<evidence type="ECO:0000256" key="4">
    <source>
        <dbReference type="ARBA" id="ARBA00022692"/>
    </source>
</evidence>
<feature type="domain" description="ABC transporter" evidence="9">
    <location>
        <begin position="407"/>
        <end position="658"/>
    </location>
</feature>
<dbReference type="AlphaFoldDB" id="A0A834RF98"/>
<dbReference type="Gene3D" id="3.40.50.300">
    <property type="entry name" value="P-loop containing nucleotide triphosphate hydrolases"/>
    <property type="match status" value="1"/>
</dbReference>
<keyword evidence="6 8" id="KW-0472">Membrane</keyword>
<dbReference type="GO" id="GO:0016887">
    <property type="term" value="F:ATP hydrolysis activity"/>
    <property type="evidence" value="ECO:0007669"/>
    <property type="project" value="InterPro"/>
</dbReference>
<dbReference type="Pfam" id="PF00005">
    <property type="entry name" value="ABC_tran"/>
    <property type="match status" value="1"/>
</dbReference>
<evidence type="ECO:0000313" key="12">
    <source>
        <dbReference type="Proteomes" id="UP000070412"/>
    </source>
</evidence>
<feature type="transmembrane region" description="Helical" evidence="8">
    <location>
        <begin position="778"/>
        <end position="799"/>
    </location>
</feature>
<keyword evidence="4 8" id="KW-0812">Transmembrane</keyword>
<feature type="compositionally biased region" description="Low complexity" evidence="7">
    <location>
        <begin position="68"/>
        <end position="80"/>
    </location>
</feature>
<dbReference type="EnsemblMetazoa" id="SSS_8136s_mrna">
    <property type="protein sequence ID" value="KAF7495632.1"/>
    <property type="gene ID" value="SSS_8136"/>
</dbReference>
<proteinExistence type="inferred from homology"/>
<evidence type="ECO:0000313" key="11">
    <source>
        <dbReference type="EnsemblMetazoa" id="KAF7495632.1"/>
    </source>
</evidence>
<dbReference type="InterPro" id="IPR003439">
    <property type="entry name" value="ABC_transporter-like_ATP-bd"/>
</dbReference>
<keyword evidence="10" id="KW-0067">ATP-binding</keyword>
<feature type="transmembrane region" description="Helical" evidence="8">
    <location>
        <begin position="862"/>
        <end position="885"/>
    </location>
</feature>